<evidence type="ECO:0000313" key="3">
    <source>
        <dbReference type="Proteomes" id="UP001147830"/>
    </source>
</evidence>
<proteinExistence type="predicted"/>
<reference evidence="2" key="2">
    <citation type="submission" date="2022-08" db="EMBL/GenBank/DDBJ databases">
        <authorList>
            <person name="Dong C."/>
        </authorList>
    </citation>
    <scope>NUCLEOTIDE SEQUENCE</scope>
    <source>
        <strain evidence="2">59MF3M-4</strain>
    </source>
</reference>
<dbReference type="Proteomes" id="UP001147830">
    <property type="component" value="Unassembled WGS sequence"/>
</dbReference>
<evidence type="ECO:0000256" key="1">
    <source>
        <dbReference type="SAM" id="MobiDB-lite"/>
    </source>
</evidence>
<reference evidence="2" key="1">
    <citation type="journal article" date="2022" name="Front. Microbiol.">
        <title>Genome-based taxonomic rearrangement of Oceanobacter-related bacteria including the description of Thalassolituus hydrocarbonoclasticus sp. nov. and Thalassolituus pacificus sp. nov. and emended description of the genus Thalassolituus.</title>
        <authorList>
            <person name="Dong C."/>
            <person name="Wei L."/>
            <person name="Wang J."/>
            <person name="Lai Q."/>
            <person name="Huang Z."/>
            <person name="Shao Z."/>
        </authorList>
    </citation>
    <scope>NUCLEOTIDE SEQUENCE</scope>
    <source>
        <strain evidence="2">59MF3M-4</strain>
    </source>
</reference>
<organism evidence="2 3">
    <name type="scientific">Thalassolituus pacificus</name>
    <dbReference type="NCBI Taxonomy" id="2975440"/>
    <lineage>
        <taxon>Bacteria</taxon>
        <taxon>Pseudomonadati</taxon>
        <taxon>Pseudomonadota</taxon>
        <taxon>Gammaproteobacteria</taxon>
        <taxon>Oceanospirillales</taxon>
        <taxon>Oceanospirillaceae</taxon>
        <taxon>Thalassolituus</taxon>
    </lineage>
</organism>
<accession>A0A9X2WI10</accession>
<keyword evidence="3" id="KW-1185">Reference proteome</keyword>
<evidence type="ECO:0000313" key="2">
    <source>
        <dbReference type="EMBL" id="MCT7360861.1"/>
    </source>
</evidence>
<gene>
    <name evidence="2" type="ORF">NYR02_17705</name>
</gene>
<protein>
    <submittedName>
        <fullName evidence="2">Uncharacterized protein</fullName>
    </submittedName>
</protein>
<name>A0A9X2WI10_9GAMM</name>
<dbReference type="EMBL" id="JAOANI010000028">
    <property type="protein sequence ID" value="MCT7360861.1"/>
    <property type="molecule type" value="Genomic_DNA"/>
</dbReference>
<dbReference type="AlphaFoldDB" id="A0A9X2WI10"/>
<comment type="caution">
    <text evidence="2">The sequence shown here is derived from an EMBL/GenBank/DDBJ whole genome shotgun (WGS) entry which is preliminary data.</text>
</comment>
<feature type="region of interest" description="Disordered" evidence="1">
    <location>
        <begin position="45"/>
        <end position="70"/>
    </location>
</feature>
<dbReference type="RefSeq" id="WP_260977681.1">
    <property type="nucleotide sequence ID" value="NZ_JAOANI010000028.1"/>
</dbReference>
<sequence length="145" mass="15995">MRYPIVFATLAAALVLVTLNETDNRILRGSKNALPILNAGSDLSTAADDTRQSADDVAEQAVDDNRTPEVTEQPIRLNLKLPEMEWDDHSYGNSDAFPNVFGKQPSDSVVHWSGRLHLDDSEEAKTKPLNETILGAELELELKLP</sequence>